<dbReference type="Gene3D" id="3.10.10.10">
    <property type="entry name" value="HIV Type 1 Reverse Transcriptase, subunit A, domain 1"/>
    <property type="match status" value="1"/>
</dbReference>
<dbReference type="InterPro" id="IPR052055">
    <property type="entry name" value="Hepadnavirus_pol/RT"/>
</dbReference>
<dbReference type="GO" id="GO:0004523">
    <property type="term" value="F:RNA-DNA hybrid ribonuclease activity"/>
    <property type="evidence" value="ECO:0007669"/>
    <property type="project" value="InterPro"/>
</dbReference>
<keyword evidence="6" id="KW-0695">RNA-directed DNA polymerase</keyword>
<dbReference type="AlphaFoldDB" id="A0AA88XZT5"/>
<dbReference type="InterPro" id="IPR002156">
    <property type="entry name" value="RNaseH_domain"/>
</dbReference>
<keyword evidence="2" id="KW-0548">Nucleotidyltransferase</keyword>
<dbReference type="GO" id="GO:0006259">
    <property type="term" value="P:DNA metabolic process"/>
    <property type="evidence" value="ECO:0007669"/>
    <property type="project" value="UniProtKB-ARBA"/>
</dbReference>
<gene>
    <name evidence="9" type="ORF">FSP39_011644</name>
</gene>
<dbReference type="Pfam" id="PF17917">
    <property type="entry name" value="RT_RNaseH"/>
    <property type="match status" value="1"/>
</dbReference>
<evidence type="ECO:0000256" key="6">
    <source>
        <dbReference type="ARBA" id="ARBA00022918"/>
    </source>
</evidence>
<dbReference type="GO" id="GO:0003676">
    <property type="term" value="F:nucleic acid binding"/>
    <property type="evidence" value="ECO:0007669"/>
    <property type="project" value="InterPro"/>
</dbReference>
<organism evidence="9 10">
    <name type="scientific">Pinctada imbricata</name>
    <name type="common">Atlantic pearl-oyster</name>
    <name type="synonym">Pinctada martensii</name>
    <dbReference type="NCBI Taxonomy" id="66713"/>
    <lineage>
        <taxon>Eukaryota</taxon>
        <taxon>Metazoa</taxon>
        <taxon>Spiralia</taxon>
        <taxon>Lophotrochozoa</taxon>
        <taxon>Mollusca</taxon>
        <taxon>Bivalvia</taxon>
        <taxon>Autobranchia</taxon>
        <taxon>Pteriomorphia</taxon>
        <taxon>Pterioida</taxon>
        <taxon>Pterioidea</taxon>
        <taxon>Pteriidae</taxon>
        <taxon>Pinctada</taxon>
    </lineage>
</organism>
<evidence type="ECO:0000259" key="7">
    <source>
        <dbReference type="PROSITE" id="PS50878"/>
    </source>
</evidence>
<dbReference type="PROSITE" id="PS50879">
    <property type="entry name" value="RNASE_H_1"/>
    <property type="match status" value="1"/>
</dbReference>
<dbReference type="PROSITE" id="PS50878">
    <property type="entry name" value="RT_POL"/>
    <property type="match status" value="1"/>
</dbReference>
<keyword evidence="1" id="KW-0808">Transferase</keyword>
<dbReference type="InterPro" id="IPR041373">
    <property type="entry name" value="RT_RNaseH"/>
</dbReference>
<dbReference type="InterPro" id="IPR036397">
    <property type="entry name" value="RNaseH_sf"/>
</dbReference>
<reference evidence="9" key="1">
    <citation type="submission" date="2019-08" db="EMBL/GenBank/DDBJ databases">
        <title>The improved chromosome-level genome for the pearl oyster Pinctada fucata martensii using PacBio sequencing and Hi-C.</title>
        <authorList>
            <person name="Zheng Z."/>
        </authorList>
    </citation>
    <scope>NUCLEOTIDE SEQUENCE</scope>
    <source>
        <strain evidence="9">ZZ-2019</strain>
        <tissue evidence="9">Adductor muscle</tissue>
    </source>
</reference>
<keyword evidence="10" id="KW-1185">Reference proteome</keyword>
<dbReference type="Pfam" id="PF00078">
    <property type="entry name" value="RVT_1"/>
    <property type="match status" value="1"/>
</dbReference>
<dbReference type="EMBL" id="VSWD01000008">
    <property type="protein sequence ID" value="KAK3095215.1"/>
    <property type="molecule type" value="Genomic_DNA"/>
</dbReference>
<evidence type="ECO:0000256" key="2">
    <source>
        <dbReference type="ARBA" id="ARBA00022695"/>
    </source>
</evidence>
<dbReference type="InterPro" id="IPR043502">
    <property type="entry name" value="DNA/RNA_pol_sf"/>
</dbReference>
<feature type="domain" description="Reverse transcriptase" evidence="7">
    <location>
        <begin position="38"/>
        <end position="220"/>
    </location>
</feature>
<keyword evidence="3" id="KW-0540">Nuclease</keyword>
<accession>A0AA88XZT5</accession>
<dbReference type="Gene3D" id="3.30.70.270">
    <property type="match status" value="1"/>
</dbReference>
<evidence type="ECO:0000256" key="3">
    <source>
        <dbReference type="ARBA" id="ARBA00022722"/>
    </source>
</evidence>
<dbReference type="InterPro" id="IPR000477">
    <property type="entry name" value="RT_dom"/>
</dbReference>
<evidence type="ECO:0000313" key="9">
    <source>
        <dbReference type="EMBL" id="KAK3095215.1"/>
    </source>
</evidence>
<feature type="domain" description="RNase H type-1" evidence="8">
    <location>
        <begin position="326"/>
        <end position="451"/>
    </location>
</feature>
<evidence type="ECO:0000259" key="8">
    <source>
        <dbReference type="PROSITE" id="PS50879"/>
    </source>
</evidence>
<sequence>MLKSFPPKTGVRKTNVQNVMLKQCIFEEIEDLLKKSAIETVPKHQIGQGFYSTFFVVPKKDGGLRPILNLRPLNRHLHVPHFKMETLRTIISALEIGDWVASIDLKDAYLHIPIYPQDRKYLRFCVGNQHYQFRSMPFGLATAPRVFTKLMTAIGAFLRTRQIHIFMYLDDWLLKGINQMSLIHNLTQTLTLLIDLGLVVNMSKSSLIPTQQITYLGACFSLIHGTVTPTSERFLNLSSTLSFMIQEHYVPARLFLRALGLMAACIDLVPWARLHMRPIQLYLLGQWRPHIDNIDKMIQIKTVVTPHLQWWMNQENIFQGSPLQNFKGEVTLWTDASAWGWGAHLNNNHVSGKWENSTQLQHINILELTAVENALHHFKSSVQGKQVLLRTDNSTVVSYINRQGGTKSPFLCMLTWRILQWCRKWQVLMHAAHIPGKKNVLADQLSRGQSRIKLTEWSLNLEVTEKIFNIFSPPNIDLFATRENRKLQVFCSPQPDPQAWSCDALATNWTGMYAYAFPPPVLVPKVLKKAAQETCVLLLIAPMSPKQSWYPDLLELLIDFPRKLPIMENLLTQKRGQIMHPDPGSLNLAAWKISKDKILRESFLKKLNYSSQIQDGHRQEKFMMLDSKSIKAGAIQGNWIHIRPL</sequence>
<dbReference type="InterPro" id="IPR043128">
    <property type="entry name" value="Rev_trsase/Diguanyl_cyclase"/>
</dbReference>
<comment type="caution">
    <text evidence="9">The sequence shown here is derived from an EMBL/GenBank/DDBJ whole genome shotgun (WGS) entry which is preliminary data.</text>
</comment>
<evidence type="ECO:0000313" key="10">
    <source>
        <dbReference type="Proteomes" id="UP001186944"/>
    </source>
</evidence>
<evidence type="ECO:0000256" key="1">
    <source>
        <dbReference type="ARBA" id="ARBA00022679"/>
    </source>
</evidence>
<dbReference type="Gene3D" id="3.30.420.10">
    <property type="entry name" value="Ribonuclease H-like superfamily/Ribonuclease H"/>
    <property type="match status" value="1"/>
</dbReference>
<dbReference type="SUPFAM" id="SSF56672">
    <property type="entry name" value="DNA/RNA polymerases"/>
    <property type="match status" value="1"/>
</dbReference>
<name>A0AA88XZT5_PINIB</name>
<dbReference type="PANTHER" id="PTHR33050">
    <property type="entry name" value="REVERSE TRANSCRIPTASE DOMAIN-CONTAINING PROTEIN"/>
    <property type="match status" value="1"/>
</dbReference>
<protein>
    <submittedName>
        <fullName evidence="9">Uncharacterized protein</fullName>
    </submittedName>
</protein>
<evidence type="ECO:0000256" key="5">
    <source>
        <dbReference type="ARBA" id="ARBA00022801"/>
    </source>
</evidence>
<evidence type="ECO:0000256" key="4">
    <source>
        <dbReference type="ARBA" id="ARBA00022759"/>
    </source>
</evidence>
<keyword evidence="4" id="KW-0255">Endonuclease</keyword>
<proteinExistence type="predicted"/>
<dbReference type="CDD" id="cd09275">
    <property type="entry name" value="RNase_HI_RT_DIRS1"/>
    <property type="match status" value="1"/>
</dbReference>
<dbReference type="Proteomes" id="UP001186944">
    <property type="component" value="Unassembled WGS sequence"/>
</dbReference>
<dbReference type="PANTHER" id="PTHR33050:SF7">
    <property type="entry name" value="RIBONUCLEASE H"/>
    <property type="match status" value="1"/>
</dbReference>
<dbReference type="CDD" id="cd03714">
    <property type="entry name" value="RT_DIRS1"/>
    <property type="match status" value="1"/>
</dbReference>
<keyword evidence="5" id="KW-0378">Hydrolase</keyword>